<comment type="caution">
    <text evidence="1">The sequence shown here is derived from an EMBL/GenBank/DDBJ whole genome shotgun (WGS) entry which is preliminary data.</text>
</comment>
<keyword evidence="2" id="KW-1185">Reference proteome</keyword>
<evidence type="ECO:0000313" key="1">
    <source>
        <dbReference type="EMBL" id="TID24340.1"/>
    </source>
</evidence>
<gene>
    <name evidence="1" type="ORF">E6O75_ATG02705</name>
</gene>
<dbReference type="EMBL" id="SNSC02000005">
    <property type="protein sequence ID" value="TID24340.1"/>
    <property type="molecule type" value="Genomic_DNA"/>
</dbReference>
<dbReference type="AlphaFoldDB" id="A0A4Z1PLH9"/>
<evidence type="ECO:0000313" key="2">
    <source>
        <dbReference type="Proteomes" id="UP000298493"/>
    </source>
</evidence>
<dbReference type="Proteomes" id="UP000298493">
    <property type="component" value="Unassembled WGS sequence"/>
</dbReference>
<name>A0A4Z1PLH9_9PEZI</name>
<reference evidence="1 2" key="1">
    <citation type="submission" date="2019-04" db="EMBL/GenBank/DDBJ databases">
        <title>High contiguity whole genome sequence and gene annotation resource for two Venturia nashicola isolates.</title>
        <authorList>
            <person name="Prokchorchik M."/>
            <person name="Won K."/>
            <person name="Lee Y."/>
            <person name="Choi E.D."/>
            <person name="Segonzac C."/>
            <person name="Sohn K.H."/>
        </authorList>
    </citation>
    <scope>NUCLEOTIDE SEQUENCE [LARGE SCALE GENOMIC DNA]</scope>
    <source>
        <strain evidence="1 2">PRI2</strain>
    </source>
</reference>
<accession>A0A4Z1PLH9</accession>
<sequence length="166" mass="19010">MATVAPNSGAAEQSNSYVDPAPTFLTIPREMRQKILLEVRSEAEEEKDYIWTYHGLNRRTFHDQVECPSAEKLAEKLSTIHPMIKSEMVAVLKQWKKGNPDGWIKFLHCRDQLQLWHEHASCSGDINSCDFCHDEHLIYMAYRDKIPKLENFEASCGEQVDTGSGL</sequence>
<proteinExistence type="predicted"/>
<organism evidence="1 2">
    <name type="scientific">Venturia nashicola</name>
    <dbReference type="NCBI Taxonomy" id="86259"/>
    <lineage>
        <taxon>Eukaryota</taxon>
        <taxon>Fungi</taxon>
        <taxon>Dikarya</taxon>
        <taxon>Ascomycota</taxon>
        <taxon>Pezizomycotina</taxon>
        <taxon>Dothideomycetes</taxon>
        <taxon>Pleosporomycetidae</taxon>
        <taxon>Venturiales</taxon>
        <taxon>Venturiaceae</taxon>
        <taxon>Venturia</taxon>
    </lineage>
</organism>
<protein>
    <submittedName>
        <fullName evidence="1">Uncharacterized protein</fullName>
    </submittedName>
</protein>